<dbReference type="Pfam" id="PF07686">
    <property type="entry name" value="V-set"/>
    <property type="match status" value="1"/>
</dbReference>
<reference evidence="3" key="3">
    <citation type="submission" date="2025-09" db="UniProtKB">
        <authorList>
            <consortium name="Ensembl"/>
        </authorList>
    </citation>
    <scope>IDENTIFICATION</scope>
</reference>
<reference evidence="3 4" key="1">
    <citation type="journal article" date="2010" name="Nature">
        <title>The sequence and de novo assembly of the giant panda genome.</title>
        <authorList>
            <person name="Li R."/>
            <person name="Fan W."/>
            <person name="Tian G."/>
            <person name="Zhu H."/>
            <person name="He L."/>
            <person name="Cai J."/>
            <person name="Huang Q."/>
            <person name="Cai Q."/>
            <person name="Li B."/>
            <person name="Bai Y."/>
            <person name="Zhang Z."/>
            <person name="Zhang Y."/>
            <person name="Wang W."/>
            <person name="Li J."/>
            <person name="Wei F."/>
            <person name="Li H."/>
            <person name="Jian M."/>
            <person name="Li J."/>
            <person name="Zhang Z."/>
            <person name="Nielsen R."/>
            <person name="Li D."/>
            <person name="Gu W."/>
            <person name="Yang Z."/>
            <person name="Xuan Z."/>
            <person name="Ryder O.A."/>
            <person name="Leung F.C."/>
            <person name="Zhou Y."/>
            <person name="Cao J."/>
            <person name="Sun X."/>
            <person name="Fu Y."/>
            <person name="Fang X."/>
            <person name="Guo X."/>
            <person name="Wang B."/>
            <person name="Hou R."/>
            <person name="Shen F."/>
            <person name="Mu B."/>
            <person name="Ni P."/>
            <person name="Lin R."/>
            <person name="Qian W."/>
            <person name="Wang G."/>
            <person name="Yu C."/>
            <person name="Nie W."/>
            <person name="Wang J."/>
            <person name="Wu Z."/>
            <person name="Liang H."/>
            <person name="Min J."/>
            <person name="Wu Q."/>
            <person name="Cheng S."/>
            <person name="Ruan J."/>
            <person name="Wang M."/>
            <person name="Shi Z."/>
            <person name="Wen M."/>
            <person name="Liu B."/>
            <person name="Ren X."/>
            <person name="Zheng H."/>
            <person name="Dong D."/>
            <person name="Cook K."/>
            <person name="Shan G."/>
            <person name="Zhang H."/>
            <person name="Kosiol C."/>
            <person name="Xie X."/>
            <person name="Lu Z."/>
            <person name="Zheng H."/>
            <person name="Li Y."/>
            <person name="Steiner C.C."/>
            <person name="Lam T.T."/>
            <person name="Lin S."/>
            <person name="Zhang Q."/>
            <person name="Li G."/>
            <person name="Tian J."/>
            <person name="Gong T."/>
            <person name="Liu H."/>
            <person name="Zhang D."/>
            <person name="Fang L."/>
            <person name="Ye C."/>
            <person name="Zhang J."/>
            <person name="Hu W."/>
            <person name="Xu A."/>
            <person name="Ren Y."/>
            <person name="Zhang G."/>
            <person name="Bruford M.W."/>
            <person name="Li Q."/>
            <person name="Ma L."/>
            <person name="Guo Y."/>
            <person name="An N."/>
            <person name="Hu Y."/>
            <person name="Zheng Y."/>
            <person name="Shi Y."/>
            <person name="Li Z."/>
            <person name="Liu Q."/>
            <person name="Chen Y."/>
            <person name="Zhao J."/>
            <person name="Qu N."/>
            <person name="Zhao S."/>
            <person name="Tian F."/>
            <person name="Wang X."/>
            <person name="Wang H."/>
            <person name="Xu L."/>
            <person name="Liu X."/>
            <person name="Vinar T."/>
            <person name="Wang Y."/>
            <person name="Lam T.W."/>
            <person name="Yiu S.M."/>
            <person name="Liu S."/>
            <person name="Zhang H."/>
            <person name="Li D."/>
            <person name="Huang Y."/>
            <person name="Wang X."/>
            <person name="Yang G."/>
            <person name="Jiang Z."/>
            <person name="Wang J."/>
            <person name="Qin N."/>
            <person name="Li L."/>
            <person name="Li J."/>
            <person name="Bolund L."/>
            <person name="Kristiansen K."/>
            <person name="Wong G.K."/>
            <person name="Olson M."/>
            <person name="Zhang X."/>
            <person name="Li S."/>
            <person name="Yang H."/>
            <person name="Wang J."/>
            <person name="Wang J."/>
        </authorList>
    </citation>
    <scope>NUCLEOTIDE SEQUENCE [LARGE SCALE GENOMIC DNA]</scope>
</reference>
<dbReference type="Gene3D" id="2.60.40.10">
    <property type="entry name" value="Immunoglobulins"/>
    <property type="match status" value="1"/>
</dbReference>
<accession>G1L5B2</accession>
<dbReference type="HOGENOM" id="CLU_077975_4_0_1"/>
<dbReference type="InterPro" id="IPR013106">
    <property type="entry name" value="Ig_V-set"/>
</dbReference>
<sequence length="182" mass="19455">MDSPSCVRGWRRKGGLGQPSPLWGRVSVSPWPGVLSSSCFSPIAQPGLTQPPSFSASLGSSTVTCTLSSQFCVGGSYIYWFQQHPGSHPRYLLDYSSDSDKHQDSGVPSRFSRSKDTSANAGLLLLSGLQPKDKADCFWATAHGGGRRRSGSETSGHKNLVSDPQSGRHCMDRHSGVVASAR</sequence>
<evidence type="ECO:0000256" key="1">
    <source>
        <dbReference type="SAM" id="MobiDB-lite"/>
    </source>
</evidence>
<dbReference type="InParanoid" id="G1L5B2"/>
<dbReference type="InterPro" id="IPR036179">
    <property type="entry name" value="Ig-like_dom_sf"/>
</dbReference>
<name>G1L5B2_AILME</name>
<dbReference type="InterPro" id="IPR050150">
    <property type="entry name" value="IgV_Light_Chain"/>
</dbReference>
<evidence type="ECO:0000259" key="2">
    <source>
        <dbReference type="SMART" id="SM00406"/>
    </source>
</evidence>
<dbReference type="Ensembl" id="ENSAMET00000002157.2">
    <property type="protein sequence ID" value="ENSAMEP00000002073.2"/>
    <property type="gene ID" value="ENSAMEG00000001969.2"/>
</dbReference>
<organism evidence="3 4">
    <name type="scientific">Ailuropoda melanoleuca</name>
    <name type="common">Giant panda</name>
    <dbReference type="NCBI Taxonomy" id="9646"/>
    <lineage>
        <taxon>Eukaryota</taxon>
        <taxon>Metazoa</taxon>
        <taxon>Chordata</taxon>
        <taxon>Craniata</taxon>
        <taxon>Vertebrata</taxon>
        <taxon>Euteleostomi</taxon>
        <taxon>Mammalia</taxon>
        <taxon>Eutheria</taxon>
        <taxon>Laurasiatheria</taxon>
        <taxon>Carnivora</taxon>
        <taxon>Caniformia</taxon>
        <taxon>Ursidae</taxon>
        <taxon>Ailuropoda</taxon>
    </lineage>
</organism>
<feature type="domain" description="Immunoglobulin V-set" evidence="2">
    <location>
        <begin position="60"/>
        <end position="141"/>
    </location>
</feature>
<dbReference type="eggNOG" id="ENOG502RYIN">
    <property type="taxonomic scope" value="Eukaryota"/>
</dbReference>
<dbReference type="Proteomes" id="UP000008912">
    <property type="component" value="Unassembled WGS sequence"/>
</dbReference>
<dbReference type="PANTHER" id="PTHR23267">
    <property type="entry name" value="IMMUNOGLOBULIN LIGHT CHAIN"/>
    <property type="match status" value="1"/>
</dbReference>
<feature type="region of interest" description="Disordered" evidence="1">
    <location>
        <begin position="144"/>
        <end position="182"/>
    </location>
</feature>
<dbReference type="GeneTree" id="ENSGT00940000153520"/>
<evidence type="ECO:0000313" key="4">
    <source>
        <dbReference type="Proteomes" id="UP000008912"/>
    </source>
</evidence>
<protein>
    <recommendedName>
        <fullName evidence="2">Immunoglobulin V-set domain-containing protein</fullName>
    </recommendedName>
</protein>
<proteinExistence type="predicted"/>
<dbReference type="InterPro" id="IPR013783">
    <property type="entry name" value="Ig-like_fold"/>
</dbReference>
<dbReference type="SMART" id="SM00406">
    <property type="entry name" value="IGv"/>
    <property type="match status" value="1"/>
</dbReference>
<evidence type="ECO:0000313" key="3">
    <source>
        <dbReference type="Ensembl" id="ENSAMEP00000002073.2"/>
    </source>
</evidence>
<reference evidence="3" key="2">
    <citation type="submission" date="2025-08" db="UniProtKB">
        <authorList>
            <consortium name="Ensembl"/>
        </authorList>
    </citation>
    <scope>IDENTIFICATION</scope>
</reference>
<dbReference type="AlphaFoldDB" id="G1L5B2"/>
<keyword evidence="4" id="KW-1185">Reference proteome</keyword>
<dbReference type="SUPFAM" id="SSF48726">
    <property type="entry name" value="Immunoglobulin"/>
    <property type="match status" value="1"/>
</dbReference>